<evidence type="ECO:0000259" key="2">
    <source>
        <dbReference type="Pfam" id="PF00501"/>
    </source>
</evidence>
<dbReference type="Gene3D" id="3.40.50.12780">
    <property type="entry name" value="N-terminal domain of ligase-like"/>
    <property type="match status" value="1"/>
</dbReference>
<accession>Z9JGJ7</accession>
<organism evidence="3 4">
    <name type="scientific">Xylella taiwanensis</name>
    <dbReference type="NCBI Taxonomy" id="1444770"/>
    <lineage>
        <taxon>Bacteria</taxon>
        <taxon>Pseudomonadati</taxon>
        <taxon>Pseudomonadota</taxon>
        <taxon>Gammaproteobacteria</taxon>
        <taxon>Lysobacterales</taxon>
        <taxon>Lysobacteraceae</taxon>
        <taxon>Xylella</taxon>
    </lineage>
</organism>
<dbReference type="Gene3D" id="3.30.300.30">
    <property type="match status" value="1"/>
</dbReference>
<gene>
    <name evidence="3" type="ORF">AF72_11495</name>
</gene>
<dbReference type="PANTHER" id="PTHR43767">
    <property type="entry name" value="LONG-CHAIN-FATTY-ACID--COA LIGASE"/>
    <property type="match status" value="1"/>
</dbReference>
<evidence type="ECO:0000313" key="3">
    <source>
        <dbReference type="EMBL" id="EWS77314.1"/>
    </source>
</evidence>
<name>Z9JGJ7_9GAMM</name>
<dbReference type="Proteomes" id="UP000020406">
    <property type="component" value="Unassembled WGS sequence"/>
</dbReference>
<protein>
    <submittedName>
        <fullName evidence="3">AMP-ligase</fullName>
    </submittedName>
</protein>
<evidence type="ECO:0000256" key="1">
    <source>
        <dbReference type="ARBA" id="ARBA00022598"/>
    </source>
</evidence>
<dbReference type="Pfam" id="PF00501">
    <property type="entry name" value="AMP-binding"/>
    <property type="match status" value="1"/>
</dbReference>
<dbReference type="InterPro" id="IPR042099">
    <property type="entry name" value="ANL_N_sf"/>
</dbReference>
<dbReference type="PANTHER" id="PTHR43767:SF8">
    <property type="entry name" value="LONG-CHAIN-FATTY-ACID--COA LIGASE"/>
    <property type="match status" value="1"/>
</dbReference>
<comment type="caution">
    <text evidence="3">The sequence shown here is derived from an EMBL/GenBank/DDBJ whole genome shotgun (WGS) entry which is preliminary data.</text>
</comment>
<dbReference type="EMBL" id="JDSQ01000023">
    <property type="protein sequence ID" value="EWS77314.1"/>
    <property type="molecule type" value="Genomic_DNA"/>
</dbReference>
<keyword evidence="1 3" id="KW-0436">Ligase</keyword>
<dbReference type="GO" id="GO:0016874">
    <property type="term" value="F:ligase activity"/>
    <property type="evidence" value="ECO:0007669"/>
    <property type="project" value="UniProtKB-KW"/>
</dbReference>
<dbReference type="SUPFAM" id="SSF56801">
    <property type="entry name" value="Acetyl-CoA synthetase-like"/>
    <property type="match status" value="1"/>
</dbReference>
<reference evidence="3 4" key="1">
    <citation type="journal article" date="2014" name="Genome Announc.">
        <title>Draft Genome Sequence of Xylella fastidiosa Pear Leaf Scorch Strain in Taiwan.</title>
        <authorList>
            <person name="Su C.C."/>
            <person name="Deng W.L."/>
            <person name="Jan F.J."/>
            <person name="Chang C.J."/>
            <person name="Huang H."/>
            <person name="Chen J."/>
        </authorList>
    </citation>
    <scope>NUCLEOTIDE SEQUENCE [LARGE SCALE GENOMIC DNA]</scope>
    <source>
        <strain evidence="3 4">PLS229</strain>
    </source>
</reference>
<dbReference type="InterPro" id="IPR050237">
    <property type="entry name" value="ATP-dep_AMP-bd_enzyme"/>
</dbReference>
<evidence type="ECO:0000313" key="4">
    <source>
        <dbReference type="Proteomes" id="UP000020406"/>
    </source>
</evidence>
<dbReference type="PATRIC" id="fig|1444770.3.peg.2712"/>
<sequence>MKIDQVMQSTSYAFRLQRISSFDFWWRKVFVSRMYRNGAQNLLCIVTVELLPSSLCRLAGSSLHGRVGGFLYCRLYAMSRIAFPSSGVLSLPLAVGSLDRPLIWVHGQPITLRRFLAQVRGLAAQLPEGSYAVNLCEDRYHFLLVFCACVLRGQISLLPPSRAPEMVAEIYGSYPDSYCLGDQTLSLESLCYWRLPEILPEVDGAMPSLSEDTLVAICFTSGSTGVPQSNPKTWGSLMTGTQQDWSALCSLCGLQVPTVVATVPPQHIYGMGFSVLLPLMAPVAVHAGRPFFPEDVARTLAEVPAPRLLVTTPVHLRVLVQSGLRFPEIVGIVSATAPLARDLAIAAEACFGCELREMFGSTETCGFAVRRTAYEQAWRLLDGVSIEVDADVTWVRARHLAAPVSIADLVDVYDDGRFEVLGRQADLLEIAGKRASLSELNRCLLAIPGVIDGALVQMPLEADQAVGRIAAVVVAPTLQEVHIQKMLRTKMDPLFLPRRLRKVDALPRNETGKLPREALLALLADVC</sequence>
<dbReference type="AlphaFoldDB" id="Z9JGJ7"/>
<dbReference type="STRING" id="1444770.AF72_11495"/>
<proteinExistence type="predicted"/>
<dbReference type="InterPro" id="IPR045851">
    <property type="entry name" value="AMP-bd_C_sf"/>
</dbReference>
<dbReference type="eggNOG" id="COG0318">
    <property type="taxonomic scope" value="Bacteria"/>
</dbReference>
<feature type="domain" description="AMP-dependent synthetase/ligase" evidence="2">
    <location>
        <begin position="206"/>
        <end position="370"/>
    </location>
</feature>
<dbReference type="InterPro" id="IPR000873">
    <property type="entry name" value="AMP-dep_synth/lig_dom"/>
</dbReference>